<dbReference type="InterPro" id="IPR002110">
    <property type="entry name" value="Ankyrin_rpt"/>
</dbReference>
<dbReference type="SMART" id="SM00248">
    <property type="entry name" value="ANK"/>
    <property type="match status" value="1"/>
</dbReference>
<dbReference type="Pfam" id="PF00023">
    <property type="entry name" value="Ank"/>
    <property type="match status" value="1"/>
</dbReference>
<evidence type="ECO:0000313" key="2">
    <source>
        <dbReference type="EMBL" id="KAB8274645.1"/>
    </source>
</evidence>
<sequence length="159" mass="17608">MPLRITAPRYCNFSLMDGHAALFYAVKSGQYDMVEALIDRGANPHLSLTLIEHGGGRCLGTTGFAVWFRHLDILKLLLAKGVQPEIEDLGVAKEKSFAQAKTLLLPALTDTPGERKEDVADYVNRQESARELEPENALEVTRSLLDSDVYDEHGNCAHQ</sequence>
<protein>
    <recommendedName>
        <fullName evidence="4">Ankyrin repeat-containing domain protein</fullName>
    </recommendedName>
</protein>
<evidence type="ECO:0000313" key="3">
    <source>
        <dbReference type="Proteomes" id="UP000326289"/>
    </source>
</evidence>
<accession>A0A5N6J7G3</accession>
<evidence type="ECO:0008006" key="4">
    <source>
        <dbReference type="Google" id="ProtNLM"/>
    </source>
</evidence>
<feature type="repeat" description="ANK" evidence="1">
    <location>
        <begin position="17"/>
        <end position="49"/>
    </location>
</feature>
<dbReference type="PROSITE" id="PS50297">
    <property type="entry name" value="ANK_REP_REGION"/>
    <property type="match status" value="1"/>
</dbReference>
<organism evidence="2 3">
    <name type="scientific">Aspergillus minisclerotigenes</name>
    <dbReference type="NCBI Taxonomy" id="656917"/>
    <lineage>
        <taxon>Eukaryota</taxon>
        <taxon>Fungi</taxon>
        <taxon>Dikarya</taxon>
        <taxon>Ascomycota</taxon>
        <taxon>Pezizomycotina</taxon>
        <taxon>Eurotiomycetes</taxon>
        <taxon>Eurotiomycetidae</taxon>
        <taxon>Eurotiales</taxon>
        <taxon>Aspergillaceae</taxon>
        <taxon>Aspergillus</taxon>
        <taxon>Aspergillus subgen. Circumdati</taxon>
    </lineage>
</organism>
<keyword evidence="3" id="KW-1185">Reference proteome</keyword>
<keyword evidence="1" id="KW-0040">ANK repeat</keyword>
<dbReference type="EMBL" id="ML732787">
    <property type="protein sequence ID" value="KAB8274645.1"/>
    <property type="molecule type" value="Genomic_DNA"/>
</dbReference>
<dbReference type="Proteomes" id="UP000326289">
    <property type="component" value="Unassembled WGS sequence"/>
</dbReference>
<name>A0A5N6J7G3_9EURO</name>
<dbReference type="SUPFAM" id="SSF48403">
    <property type="entry name" value="Ankyrin repeat"/>
    <property type="match status" value="1"/>
</dbReference>
<gene>
    <name evidence="2" type="ORF">BDV30DRAFT_237566</name>
</gene>
<dbReference type="PROSITE" id="PS50088">
    <property type="entry name" value="ANK_REPEAT"/>
    <property type="match status" value="1"/>
</dbReference>
<proteinExistence type="predicted"/>
<dbReference type="InterPro" id="IPR036770">
    <property type="entry name" value="Ankyrin_rpt-contain_sf"/>
</dbReference>
<evidence type="ECO:0000256" key="1">
    <source>
        <dbReference type="PROSITE-ProRule" id="PRU00023"/>
    </source>
</evidence>
<dbReference type="Gene3D" id="1.25.40.20">
    <property type="entry name" value="Ankyrin repeat-containing domain"/>
    <property type="match status" value="1"/>
</dbReference>
<dbReference type="AlphaFoldDB" id="A0A5N6J7G3"/>
<reference evidence="2 3" key="1">
    <citation type="submission" date="2019-04" db="EMBL/GenBank/DDBJ databases">
        <title>Fungal friends and foes A comparative genomics study of 23 Aspergillus species from section Flavi.</title>
        <authorList>
            <consortium name="DOE Joint Genome Institute"/>
            <person name="Kjaerbolling I."/>
            <person name="Vesth T.C."/>
            <person name="Frisvad J.C."/>
            <person name="Nybo J.L."/>
            <person name="Theobald S."/>
            <person name="Kildgaard S."/>
            <person name="Petersen T.I."/>
            <person name="Kuo A."/>
            <person name="Sato A."/>
            <person name="Lyhne E.K."/>
            <person name="Kogle M.E."/>
            <person name="Wiebenga A."/>
            <person name="Kun R.S."/>
            <person name="Lubbers R.J."/>
            <person name="Makela M.R."/>
            <person name="Barry K."/>
            <person name="Chovatia M."/>
            <person name="Clum A."/>
            <person name="Daum C."/>
            <person name="Haridas S."/>
            <person name="He G."/>
            <person name="LaButti K."/>
            <person name="Lipzen A."/>
            <person name="Mondo S."/>
            <person name="Pangilinan J."/>
            <person name="Riley R."/>
            <person name="Salamov A."/>
            <person name="Simmons B.A."/>
            <person name="Magnuson J.K."/>
            <person name="Henrissat B."/>
            <person name="Mortensen U.H."/>
            <person name="Larsen T.O."/>
            <person name="De vries R.P."/>
            <person name="Grigoriev I.V."/>
            <person name="Machida M."/>
            <person name="Baker S.E."/>
            <person name="Andersen M.R."/>
        </authorList>
    </citation>
    <scope>NUCLEOTIDE SEQUENCE [LARGE SCALE GENOMIC DNA]</scope>
    <source>
        <strain evidence="2 3">CBS 117635</strain>
    </source>
</reference>